<evidence type="ECO:0000313" key="5">
    <source>
        <dbReference type="EMBL" id="SEF51063.1"/>
    </source>
</evidence>
<name>A0A1H5SKA8_9RHOB</name>
<dbReference type="GO" id="GO:0016746">
    <property type="term" value="F:acyltransferase activity"/>
    <property type="evidence" value="ECO:0007669"/>
    <property type="project" value="UniProtKB-KW"/>
</dbReference>
<dbReference type="SUPFAM" id="SSF53474">
    <property type="entry name" value="alpha/beta-Hydrolases"/>
    <property type="match status" value="1"/>
</dbReference>
<keyword evidence="2" id="KW-0012">Acyltransferase</keyword>
<evidence type="ECO:0000313" key="6">
    <source>
        <dbReference type="Proteomes" id="UP000236742"/>
    </source>
</evidence>
<proteinExistence type="predicted"/>
<reference evidence="5 6" key="1">
    <citation type="submission" date="2016-10" db="EMBL/GenBank/DDBJ databases">
        <authorList>
            <person name="de Groot N.N."/>
        </authorList>
    </citation>
    <scope>NUCLEOTIDE SEQUENCE [LARGE SCALE GENOMIC DNA]</scope>
    <source>
        <strain evidence="5 6">DSM 23413</strain>
    </source>
</reference>
<protein>
    <submittedName>
        <fullName evidence="5">Polyhydroxyalkanoate synthase</fullName>
    </submittedName>
</protein>
<dbReference type="InterPro" id="IPR022211">
    <property type="entry name" value="PHBC_N"/>
</dbReference>
<dbReference type="Proteomes" id="UP000236742">
    <property type="component" value="Unassembled WGS sequence"/>
</dbReference>
<dbReference type="RefSeq" id="WP_104006562.1">
    <property type="nucleotide sequence ID" value="NZ_FNVD01000001.1"/>
</dbReference>
<sequence>MRDRADVPVTRSILDRPRERNAFHQLAELVDRDNRARLARWTMGVSPAAVMGAWMDWSAHFSVLQGKQVELANKALTDAARLGHYALARATGREADPVAEPDPTDRRFRHEGWQALPLDLAKQSFLLAQDWWDSATTEVRGVSRANEREVRFMARQLLDATSPSNLPWLNPEVTERTRREWGANLVRGYWNWLEDLGELMFDGRDRIESKWKVGENLALTPGRVVYRNHLIELIQYEPTTPTVHPEPVLIVPAWIMKYYILDLRPENSLVRYMVGQGHTVFMISWRNPDAGDRDLGMNDYLEQGPLAALEEIARINGPARVHLTGYCLGGTLAAIAAAKLARDGQDRLASLTLFAGQTDFTEAGELMLFMDESEVALLEDMMWKQGYLDAHQISGAFQLLRSNDLIWSRIVRQYLLGERPEPNDLMTWNADSTRMPYRMHSEYLRKMFLGNDLASGRYEVEGRPVFLSDIRVPIFAVGTETDHVAPWRSVYKISRLADADTTFVLTNGGHNAGVVSEPGHPRRHYRMLTHRHGENHLSPDEWEAQAPCFDGSWWPAWHDWLADHSGAPVKPPKMGAPLADAPGTYVFVT</sequence>
<accession>A0A1H5SKA8</accession>
<dbReference type="OrthoDB" id="7208816at2"/>
<feature type="domain" description="Poly-beta-hydroxybutyrate polymerase N-terminal" evidence="4">
    <location>
        <begin position="28"/>
        <end position="62"/>
    </location>
</feature>
<evidence type="ECO:0000259" key="3">
    <source>
        <dbReference type="Pfam" id="PF07167"/>
    </source>
</evidence>
<dbReference type="InterPro" id="IPR051321">
    <property type="entry name" value="PHA/PHB_synthase"/>
</dbReference>
<dbReference type="EMBL" id="FNVD01000001">
    <property type="protein sequence ID" value="SEF51063.1"/>
    <property type="molecule type" value="Genomic_DNA"/>
</dbReference>
<dbReference type="PANTHER" id="PTHR36837">
    <property type="entry name" value="POLY(3-HYDROXYALKANOATE) POLYMERASE SUBUNIT PHAC"/>
    <property type="match status" value="1"/>
</dbReference>
<dbReference type="Pfam" id="PF07167">
    <property type="entry name" value="PhaC_N"/>
    <property type="match status" value="1"/>
</dbReference>
<dbReference type="Pfam" id="PF12551">
    <property type="entry name" value="PHBC_N"/>
    <property type="match status" value="1"/>
</dbReference>
<gene>
    <name evidence="5" type="ORF">SAMN05421751_101590</name>
</gene>
<keyword evidence="1" id="KW-0808">Transferase</keyword>
<dbReference type="Gene3D" id="3.40.50.1820">
    <property type="entry name" value="alpha/beta hydrolase"/>
    <property type="match status" value="1"/>
</dbReference>
<feature type="domain" description="Poly-beta-hydroxybutyrate polymerase N-terminal" evidence="3">
    <location>
        <begin position="105"/>
        <end position="273"/>
    </location>
</feature>
<dbReference type="InterPro" id="IPR010941">
    <property type="entry name" value="PhaC_N"/>
</dbReference>
<dbReference type="GO" id="GO:0042619">
    <property type="term" value="P:poly-hydroxybutyrate biosynthetic process"/>
    <property type="evidence" value="ECO:0007669"/>
    <property type="project" value="InterPro"/>
</dbReference>
<keyword evidence="6" id="KW-1185">Reference proteome</keyword>
<evidence type="ECO:0000259" key="4">
    <source>
        <dbReference type="Pfam" id="PF12551"/>
    </source>
</evidence>
<dbReference type="AlphaFoldDB" id="A0A1H5SKA8"/>
<dbReference type="PANTHER" id="PTHR36837:SF5">
    <property type="entry name" value="POLY-3-HYDROXYBUTYRATE SYNTHASE"/>
    <property type="match status" value="1"/>
</dbReference>
<organism evidence="5 6">
    <name type="scientific">Jhaorihella thermophila</name>
    <dbReference type="NCBI Taxonomy" id="488547"/>
    <lineage>
        <taxon>Bacteria</taxon>
        <taxon>Pseudomonadati</taxon>
        <taxon>Pseudomonadota</taxon>
        <taxon>Alphaproteobacteria</taxon>
        <taxon>Rhodobacterales</taxon>
        <taxon>Paracoccaceae</taxon>
        <taxon>Jhaorihella</taxon>
    </lineage>
</organism>
<dbReference type="InterPro" id="IPR029058">
    <property type="entry name" value="AB_hydrolase_fold"/>
</dbReference>
<evidence type="ECO:0000256" key="2">
    <source>
        <dbReference type="ARBA" id="ARBA00023315"/>
    </source>
</evidence>
<evidence type="ECO:0000256" key="1">
    <source>
        <dbReference type="ARBA" id="ARBA00022679"/>
    </source>
</evidence>